<evidence type="ECO:0000313" key="2">
    <source>
        <dbReference type="Proteomes" id="UP000440578"/>
    </source>
</evidence>
<sequence>MILKKHDNIEYVSGVAKKSVKSILPYYCDRNWHFCPFPWLECRSGGWWCPYRHSCSRCDYPESGNCCFPSCRAHGAYVGMPCRRGFSCYPCRKTSKSLCCRRRPVSLRECQSHCSGPYKQCYLYGCPHGHRGWCCRWKLCWGPWCAPCIGEHCLARGPQLSAKAKTYVAKAKTMAAREGTGKVLPIKKGVYRVSHKFLLT</sequence>
<evidence type="ECO:0000313" key="1">
    <source>
        <dbReference type="EMBL" id="KAF0309364.1"/>
    </source>
</evidence>
<reference evidence="1 2" key="1">
    <citation type="submission" date="2019-07" db="EMBL/GenBank/DDBJ databases">
        <title>Draft genome assembly of a fouling barnacle, Amphibalanus amphitrite (Darwin, 1854): The first reference genome for Thecostraca.</title>
        <authorList>
            <person name="Kim W."/>
        </authorList>
    </citation>
    <scope>NUCLEOTIDE SEQUENCE [LARGE SCALE GENOMIC DNA]</scope>
    <source>
        <strain evidence="1">SNU_AA5</strain>
        <tissue evidence="1">Soma without cirri and trophi</tissue>
    </source>
</reference>
<dbReference type="AlphaFoldDB" id="A0A6A4WZU1"/>
<protein>
    <submittedName>
        <fullName evidence="1">Uncharacterized protein</fullName>
    </submittedName>
</protein>
<keyword evidence="2" id="KW-1185">Reference proteome</keyword>
<dbReference type="EMBL" id="VIIS01000410">
    <property type="protein sequence ID" value="KAF0309364.1"/>
    <property type="molecule type" value="Genomic_DNA"/>
</dbReference>
<accession>A0A6A4WZU1</accession>
<organism evidence="1 2">
    <name type="scientific">Amphibalanus amphitrite</name>
    <name type="common">Striped barnacle</name>
    <name type="synonym">Balanus amphitrite</name>
    <dbReference type="NCBI Taxonomy" id="1232801"/>
    <lineage>
        <taxon>Eukaryota</taxon>
        <taxon>Metazoa</taxon>
        <taxon>Ecdysozoa</taxon>
        <taxon>Arthropoda</taxon>
        <taxon>Crustacea</taxon>
        <taxon>Multicrustacea</taxon>
        <taxon>Cirripedia</taxon>
        <taxon>Thoracica</taxon>
        <taxon>Thoracicalcarea</taxon>
        <taxon>Balanomorpha</taxon>
        <taxon>Balanoidea</taxon>
        <taxon>Balanidae</taxon>
        <taxon>Amphibalaninae</taxon>
        <taxon>Amphibalanus</taxon>
    </lineage>
</organism>
<name>A0A6A4WZU1_AMPAM</name>
<comment type="caution">
    <text evidence="1">The sequence shown here is derived from an EMBL/GenBank/DDBJ whole genome shotgun (WGS) entry which is preliminary data.</text>
</comment>
<gene>
    <name evidence="1" type="ORF">FJT64_019516</name>
</gene>
<proteinExistence type="predicted"/>
<dbReference type="Proteomes" id="UP000440578">
    <property type="component" value="Unassembled WGS sequence"/>
</dbReference>